<keyword evidence="3" id="KW-1185">Reference proteome</keyword>
<reference evidence="2" key="1">
    <citation type="submission" date="2023-10" db="EMBL/GenBank/DDBJ databases">
        <authorList>
            <person name="Chen Y."/>
            <person name="Shah S."/>
            <person name="Dougan E. K."/>
            <person name="Thang M."/>
            <person name="Chan C."/>
        </authorList>
    </citation>
    <scope>NUCLEOTIDE SEQUENCE [LARGE SCALE GENOMIC DNA]</scope>
</reference>
<feature type="non-terminal residue" evidence="2">
    <location>
        <position position="183"/>
    </location>
</feature>
<dbReference type="Proteomes" id="UP001189429">
    <property type="component" value="Unassembled WGS sequence"/>
</dbReference>
<feature type="domain" description="Cysteinyl-tRNA ligase anticodon binding" evidence="1">
    <location>
        <begin position="16"/>
        <end position="49"/>
    </location>
</feature>
<protein>
    <recommendedName>
        <fullName evidence="1">Cysteinyl-tRNA ligase anticodon binding domain-containing protein</fullName>
    </recommendedName>
</protein>
<dbReference type="Pfam" id="PF23493">
    <property type="entry name" value="CysS_C"/>
    <property type="match status" value="1"/>
</dbReference>
<dbReference type="EMBL" id="CAUYUJ010022611">
    <property type="protein sequence ID" value="CAK0911579.1"/>
    <property type="molecule type" value="Genomic_DNA"/>
</dbReference>
<dbReference type="InterPro" id="IPR056411">
    <property type="entry name" value="CysS_C"/>
</dbReference>
<evidence type="ECO:0000313" key="3">
    <source>
        <dbReference type="Proteomes" id="UP001189429"/>
    </source>
</evidence>
<dbReference type="Gene3D" id="1.20.120.1910">
    <property type="entry name" value="Cysteine-tRNA ligase, C-terminal anti-codon recognition domain"/>
    <property type="match status" value="1"/>
</dbReference>
<comment type="caution">
    <text evidence="2">The sequence shown here is derived from an EMBL/GenBank/DDBJ whole genome shotgun (WGS) entry which is preliminary data.</text>
</comment>
<proteinExistence type="predicted"/>
<feature type="non-terminal residue" evidence="2">
    <location>
        <position position="1"/>
    </location>
</feature>
<evidence type="ECO:0000313" key="2">
    <source>
        <dbReference type="EMBL" id="CAK0911579.1"/>
    </source>
</evidence>
<dbReference type="SUPFAM" id="SSF47323">
    <property type="entry name" value="Anticodon-binding domain of a subclass of class I aminoacyl-tRNA synthetases"/>
    <property type="match status" value="1"/>
</dbReference>
<name>A0ABN9YII1_9DINO</name>
<sequence length="183" mass="18906">KRRRRLFLARPLPSARARARARQSGDWGTADLIRTELKQAGCEIDDKGKTWRTSDGRSGLVPAWTGAAASAGAIGATSHFAPKPPAHAAHAASTTTIQTQLLQAALVAAQNPATAARTLQVLQQAAGGGGGGGFGGYAPQSYPAASSMAVNHSRARAPPAPMRGSVSANPDIHRALATMREIK</sequence>
<gene>
    <name evidence="2" type="ORF">PCOR1329_LOCUS85420</name>
</gene>
<accession>A0ABN9YII1</accession>
<dbReference type="InterPro" id="IPR009080">
    <property type="entry name" value="tRNAsynth_Ia_anticodon-bd"/>
</dbReference>
<evidence type="ECO:0000259" key="1">
    <source>
        <dbReference type="Pfam" id="PF23493"/>
    </source>
</evidence>
<organism evidence="2 3">
    <name type="scientific">Prorocentrum cordatum</name>
    <dbReference type="NCBI Taxonomy" id="2364126"/>
    <lineage>
        <taxon>Eukaryota</taxon>
        <taxon>Sar</taxon>
        <taxon>Alveolata</taxon>
        <taxon>Dinophyceae</taxon>
        <taxon>Prorocentrales</taxon>
        <taxon>Prorocentraceae</taxon>
        <taxon>Prorocentrum</taxon>
    </lineage>
</organism>